<evidence type="ECO:0000313" key="2">
    <source>
        <dbReference type="EMBL" id="ALF59103.1"/>
    </source>
</evidence>
<dbReference type="OrthoDB" id="9977399at2"/>
<dbReference type="AlphaFoldDB" id="A0A0M3V8F8"/>
<reference evidence="2 3" key="1">
    <citation type="submission" date="2015-09" db="EMBL/GenBank/DDBJ databases">
        <title>Complete genome of Psychrobacter urativorans R10.10B.</title>
        <authorList>
            <person name="See-Too W.S."/>
            <person name="Chan K.G."/>
        </authorList>
    </citation>
    <scope>NUCLEOTIDE SEQUENCE [LARGE SCALE GENOMIC DNA]</scope>
    <source>
        <strain evidence="2 3">R10.10B</strain>
    </source>
</reference>
<dbReference type="KEGG" id="pur:AOC03_02770"/>
<dbReference type="EMBL" id="CP012678">
    <property type="protein sequence ID" value="ALF59103.1"/>
    <property type="molecule type" value="Genomic_DNA"/>
</dbReference>
<protein>
    <submittedName>
        <fullName evidence="2">Uncharacterized protein</fullName>
    </submittedName>
</protein>
<name>A0A0M3V8F8_9GAMM</name>
<organism evidence="2 3">
    <name type="scientific">Psychrobacter urativorans</name>
    <dbReference type="NCBI Taxonomy" id="45610"/>
    <lineage>
        <taxon>Bacteria</taxon>
        <taxon>Pseudomonadati</taxon>
        <taxon>Pseudomonadota</taxon>
        <taxon>Gammaproteobacteria</taxon>
        <taxon>Moraxellales</taxon>
        <taxon>Moraxellaceae</taxon>
        <taxon>Psychrobacter</taxon>
    </lineage>
</organism>
<evidence type="ECO:0000313" key="3">
    <source>
        <dbReference type="Proteomes" id="UP000059847"/>
    </source>
</evidence>
<evidence type="ECO:0000256" key="1">
    <source>
        <dbReference type="SAM" id="MobiDB-lite"/>
    </source>
</evidence>
<keyword evidence="3" id="KW-1185">Reference proteome</keyword>
<sequence length="97" mass="10514">MNHFARIKPQVLLSLTTLALAIVPVTSSFAILPMAAEIFQPESAAIIATNEKTLTVDHVFSSENSFMVENDRMTTASNKNSANCSNNGKQVTVFTPQ</sequence>
<feature type="compositionally biased region" description="Low complexity" evidence="1">
    <location>
        <begin position="77"/>
        <end position="87"/>
    </location>
</feature>
<feature type="region of interest" description="Disordered" evidence="1">
    <location>
        <begin position="77"/>
        <end position="97"/>
    </location>
</feature>
<proteinExistence type="predicted"/>
<accession>A0A0M3V8F8</accession>
<feature type="compositionally biased region" description="Polar residues" evidence="1">
    <location>
        <begin position="88"/>
        <end position="97"/>
    </location>
</feature>
<dbReference type="Proteomes" id="UP000059847">
    <property type="component" value="Chromosome"/>
</dbReference>
<dbReference type="STRING" id="45610.AOC03_02770"/>
<dbReference type="RefSeq" id="WP_062533498.1">
    <property type="nucleotide sequence ID" value="NZ_CP012678.1"/>
</dbReference>
<gene>
    <name evidence="2" type="ORF">AOC03_02770</name>
</gene>